<dbReference type="InterPro" id="IPR000182">
    <property type="entry name" value="GNAT_dom"/>
</dbReference>
<reference evidence="2 4" key="1">
    <citation type="submission" date="2015-11" db="EMBL/GenBank/DDBJ databases">
        <title>Genomic analysis of 38 Legionella species identifies large and diverse effector repertoires.</title>
        <authorList>
            <person name="Burstein D."/>
            <person name="Amaro F."/>
            <person name="Zusman T."/>
            <person name="Lifshitz Z."/>
            <person name="Cohen O."/>
            <person name="Gilbert J.A."/>
            <person name="Pupko T."/>
            <person name="Shuman H.A."/>
            <person name="Segal G."/>
        </authorList>
    </citation>
    <scope>NUCLEOTIDE SEQUENCE [LARGE SCALE GENOMIC DNA]</scope>
    <source>
        <strain evidence="2 4">Lyon 8420412</strain>
    </source>
</reference>
<name>A0A378J718_9GAMM</name>
<dbReference type="EMBL" id="LNYE01000022">
    <property type="protein sequence ID" value="KTD10618.1"/>
    <property type="molecule type" value="Genomic_DNA"/>
</dbReference>
<dbReference type="Proteomes" id="UP000254476">
    <property type="component" value="Unassembled WGS sequence"/>
</dbReference>
<dbReference type="PROSITE" id="PS51186">
    <property type="entry name" value="GNAT"/>
    <property type="match status" value="1"/>
</dbReference>
<proteinExistence type="predicted"/>
<dbReference type="Gene3D" id="3.40.630.30">
    <property type="match status" value="1"/>
</dbReference>
<dbReference type="AlphaFoldDB" id="A0A378J718"/>
<reference evidence="3 5" key="2">
    <citation type="submission" date="2018-06" db="EMBL/GenBank/DDBJ databases">
        <authorList>
            <consortium name="Pathogen Informatics"/>
            <person name="Doyle S."/>
        </authorList>
    </citation>
    <scope>NUCLEOTIDE SEQUENCE [LARGE SCALE GENOMIC DNA]</scope>
    <source>
        <strain evidence="3 5">NCTC12388</strain>
    </source>
</reference>
<gene>
    <name evidence="2" type="ORF">Lgra_1584</name>
    <name evidence="3" type="ORF">NCTC12388_01113</name>
</gene>
<dbReference type="EMBL" id="UGOB01000001">
    <property type="protein sequence ID" value="STX43542.1"/>
    <property type="molecule type" value="Genomic_DNA"/>
</dbReference>
<evidence type="ECO:0000313" key="3">
    <source>
        <dbReference type="EMBL" id="STX43542.1"/>
    </source>
</evidence>
<accession>A0A378J718</accession>
<dbReference type="RefSeq" id="WP_058498739.1">
    <property type="nucleotide sequence ID" value="NZ_CAAAHW010000001.1"/>
</dbReference>
<dbReference type="Proteomes" id="UP000054691">
    <property type="component" value="Unassembled WGS sequence"/>
</dbReference>
<protein>
    <submittedName>
        <fullName evidence="3">GNAT family acetyltransferase</fullName>
    </submittedName>
</protein>
<sequence>MIVIKKLEELHMDELSFYLNHYQETTMFIRNNLYHSGITYQDAPFHGEYYGSFNHSQLNGVLAHYWNGNVMMQAENFAALSALIDEFKRKRSRPIAGILGEDSQANFVIERLGLQSSLFAINYQEKLFLLNLEKMIVPQAIHSYNCSLKTVQDCEVDVIKKWLIAYHIEALGDDVNNPKLEQSIIDEIQDTQLSQNRWVLFVNNTPVSLCGFNANLPDIVQIGPVYTPPSLRNKGFARIAVYLCLKQAAARQVKRAILFTNENSAICAYKSLGFYEIGKYRLALLK</sequence>
<dbReference type="OrthoDB" id="7365268at2"/>
<dbReference type="STRING" id="45066.Lgra_1584"/>
<evidence type="ECO:0000313" key="5">
    <source>
        <dbReference type="Proteomes" id="UP000254476"/>
    </source>
</evidence>
<dbReference type="SUPFAM" id="SSF55729">
    <property type="entry name" value="Acyl-CoA N-acyltransferases (Nat)"/>
    <property type="match status" value="1"/>
</dbReference>
<evidence type="ECO:0000313" key="4">
    <source>
        <dbReference type="Proteomes" id="UP000054691"/>
    </source>
</evidence>
<keyword evidence="3" id="KW-0808">Transferase</keyword>
<dbReference type="Pfam" id="PF00583">
    <property type="entry name" value="Acetyltransf_1"/>
    <property type="match status" value="1"/>
</dbReference>
<evidence type="ECO:0000259" key="1">
    <source>
        <dbReference type="PROSITE" id="PS51186"/>
    </source>
</evidence>
<dbReference type="GO" id="GO:0016747">
    <property type="term" value="F:acyltransferase activity, transferring groups other than amino-acyl groups"/>
    <property type="evidence" value="ECO:0007669"/>
    <property type="project" value="InterPro"/>
</dbReference>
<organism evidence="3 5">
    <name type="scientific">Legionella gratiana</name>
    <dbReference type="NCBI Taxonomy" id="45066"/>
    <lineage>
        <taxon>Bacteria</taxon>
        <taxon>Pseudomonadati</taxon>
        <taxon>Pseudomonadota</taxon>
        <taxon>Gammaproteobacteria</taxon>
        <taxon>Legionellales</taxon>
        <taxon>Legionellaceae</taxon>
        <taxon>Legionella</taxon>
    </lineage>
</organism>
<feature type="domain" description="N-acetyltransferase" evidence="1">
    <location>
        <begin position="146"/>
        <end position="286"/>
    </location>
</feature>
<dbReference type="InterPro" id="IPR016181">
    <property type="entry name" value="Acyl_CoA_acyltransferase"/>
</dbReference>
<keyword evidence="4" id="KW-1185">Reference proteome</keyword>
<evidence type="ECO:0000313" key="2">
    <source>
        <dbReference type="EMBL" id="KTD10618.1"/>
    </source>
</evidence>